<keyword evidence="4" id="KW-1185">Reference proteome</keyword>
<evidence type="ECO:0000313" key="3">
    <source>
        <dbReference type="Ensembl" id="ENSFCTP00005007960.1"/>
    </source>
</evidence>
<evidence type="ECO:0000313" key="4">
    <source>
        <dbReference type="Proteomes" id="UP000823872"/>
    </source>
</evidence>
<organism evidence="3 4">
    <name type="scientific">Felis catus</name>
    <name type="common">Cat</name>
    <name type="synonym">Felis silvestris catus</name>
    <dbReference type="NCBI Taxonomy" id="9685"/>
    <lineage>
        <taxon>Eukaryota</taxon>
        <taxon>Metazoa</taxon>
        <taxon>Chordata</taxon>
        <taxon>Craniata</taxon>
        <taxon>Vertebrata</taxon>
        <taxon>Euteleostomi</taxon>
        <taxon>Mammalia</taxon>
        <taxon>Eutheria</taxon>
        <taxon>Laurasiatheria</taxon>
        <taxon>Carnivora</taxon>
        <taxon>Feliformia</taxon>
        <taxon>Felidae</taxon>
        <taxon>Felinae</taxon>
        <taxon>Felis</taxon>
    </lineage>
</organism>
<dbReference type="CDD" id="cd13768">
    <property type="entry name" value="DSS1_Sem1"/>
    <property type="match status" value="1"/>
</dbReference>
<keyword evidence="2" id="KW-0647">Proteasome</keyword>
<dbReference type="PANTHER" id="PTHR16771:SF0">
    <property type="entry name" value="26S PROTEASOME COMPLEX SUBUNIT SEM1"/>
    <property type="match status" value="1"/>
</dbReference>
<keyword evidence="2" id="KW-0539">Nucleus</keyword>
<dbReference type="PANTHER" id="PTHR16771">
    <property type="entry name" value="26 PROTEASOME COMPLEX SUBUNIT DSS1"/>
    <property type="match status" value="1"/>
</dbReference>
<comment type="subcellular location">
    <subcellularLocation>
        <location evidence="2">Nucleus</location>
    </subcellularLocation>
</comment>
<dbReference type="Pfam" id="PF05160">
    <property type="entry name" value="DSS1_SEM1"/>
    <property type="match status" value="1"/>
</dbReference>
<reference evidence="3" key="2">
    <citation type="submission" date="2025-08" db="UniProtKB">
        <authorList>
            <consortium name="Ensembl"/>
        </authorList>
    </citation>
    <scope>IDENTIFICATION</scope>
    <source>
        <strain evidence="3">breed Abyssinian</strain>
    </source>
</reference>
<dbReference type="SMART" id="SM01385">
    <property type="entry name" value="DSS1_SEM1"/>
    <property type="match status" value="1"/>
</dbReference>
<proteinExistence type="inferred from homology"/>
<dbReference type="Proteomes" id="UP000823872">
    <property type="component" value="Chromosome A2"/>
</dbReference>
<sequence>PLGRADGDSGLRVESARRARRALGLGLEAPTGSLDPCGRLCRSCARTALRESCFGIGVSRWASPVSVTDWAGLDEDEDAHVWEDNWDDDNVEDDFSNQLRAELEKHGYKMETS</sequence>
<dbReference type="GeneTree" id="ENSGT00940000163409"/>
<accession>A0ABI7WCE1</accession>
<comment type="similarity">
    <text evidence="1 2">Belongs to the DSS1/SEM1 family.</text>
</comment>
<evidence type="ECO:0000256" key="2">
    <source>
        <dbReference type="RuleBase" id="RU369057"/>
    </source>
</evidence>
<protein>
    <recommendedName>
        <fullName evidence="2">26S proteasome complex subunit SEM1</fullName>
    </recommendedName>
    <alternativeName>
        <fullName evidence="2">26S proteasome complex subunit DSS1</fullName>
    </alternativeName>
</protein>
<evidence type="ECO:0000256" key="1">
    <source>
        <dbReference type="ARBA" id="ARBA00034491"/>
    </source>
</evidence>
<reference evidence="3" key="3">
    <citation type="submission" date="2025-09" db="UniProtKB">
        <authorList>
            <consortium name="Ensembl"/>
        </authorList>
    </citation>
    <scope>IDENTIFICATION</scope>
    <source>
        <strain evidence="3">breed Abyssinian</strain>
    </source>
</reference>
<dbReference type="Ensembl" id="ENSFCTT00005012307.1">
    <property type="protein sequence ID" value="ENSFCTP00005007960.1"/>
    <property type="gene ID" value="ENSFCTG00005004527.1"/>
</dbReference>
<reference evidence="3 4" key="1">
    <citation type="submission" date="2021-02" db="EMBL/GenBank/DDBJ databases">
        <title>Safari Cat Assemblies.</title>
        <authorList>
            <person name="Bredemeyer K.R."/>
            <person name="Murphy W.J."/>
        </authorList>
    </citation>
    <scope>NUCLEOTIDE SEQUENCE [LARGE SCALE GENOMIC DNA]</scope>
</reference>
<dbReference type="InterPro" id="IPR007834">
    <property type="entry name" value="DSS1_SEM1"/>
</dbReference>
<name>A0ABI7WCE1_FELCA</name>
<comment type="function">
    <text evidence="2">Component of the 26S proteasome, a multiprotein complex involved in the ATP-dependent degradation of ubiquitinated proteins.</text>
</comment>
<gene>
    <name evidence="3" type="primary">RABIF</name>
</gene>